<dbReference type="GO" id="GO:0006891">
    <property type="term" value="P:intra-Golgi vesicle-mediated transport"/>
    <property type="evidence" value="ECO:0007669"/>
    <property type="project" value="InterPro"/>
</dbReference>
<dbReference type="GO" id="GO:0000139">
    <property type="term" value="C:Golgi membrane"/>
    <property type="evidence" value="ECO:0007669"/>
    <property type="project" value="UniProtKB-SubCell"/>
</dbReference>
<reference evidence="8" key="1">
    <citation type="submission" date="2020-05" db="EMBL/GenBank/DDBJ databases">
        <title>Mycena genomes resolve the evolution of fungal bioluminescence.</title>
        <authorList>
            <person name="Tsai I.J."/>
        </authorList>
    </citation>
    <scope>NUCLEOTIDE SEQUENCE</scope>
    <source>
        <strain evidence="8">110903Hualien_Pintung</strain>
    </source>
</reference>
<evidence type="ECO:0000313" key="8">
    <source>
        <dbReference type="EMBL" id="KAF7311053.1"/>
    </source>
</evidence>
<comment type="similarity">
    <text evidence="2">Belongs to the COG1 family.</text>
</comment>
<evidence type="ECO:0000256" key="2">
    <source>
        <dbReference type="ARBA" id="ARBA00006653"/>
    </source>
</evidence>
<proteinExistence type="inferred from homology"/>
<dbReference type="Pfam" id="PF08700">
    <property type="entry name" value="VPS51_Exo84_N"/>
    <property type="match status" value="1"/>
</dbReference>
<dbReference type="Proteomes" id="UP000613580">
    <property type="component" value="Unassembled WGS sequence"/>
</dbReference>
<keyword evidence="9" id="KW-1185">Reference proteome</keyword>
<evidence type="ECO:0000256" key="7">
    <source>
        <dbReference type="ARBA" id="ARBA00023136"/>
    </source>
</evidence>
<dbReference type="EMBL" id="JACAZE010000007">
    <property type="protein sequence ID" value="KAF7311053.1"/>
    <property type="molecule type" value="Genomic_DNA"/>
</dbReference>
<keyword evidence="6" id="KW-0333">Golgi apparatus</keyword>
<dbReference type="PANTHER" id="PTHR31658:SF0">
    <property type="entry name" value="CONSERVED OLIGOMERIC GOLGI COMPLEX SUBUNIT 1"/>
    <property type="match status" value="1"/>
</dbReference>
<evidence type="ECO:0000313" key="9">
    <source>
        <dbReference type="Proteomes" id="UP000613580"/>
    </source>
</evidence>
<comment type="subcellular location">
    <subcellularLocation>
        <location evidence="1">Golgi apparatus membrane</location>
        <topology evidence="1">Peripheral membrane protein</topology>
    </subcellularLocation>
</comment>
<evidence type="ECO:0000256" key="4">
    <source>
        <dbReference type="ARBA" id="ARBA00022448"/>
    </source>
</evidence>
<evidence type="ECO:0000256" key="6">
    <source>
        <dbReference type="ARBA" id="ARBA00023034"/>
    </source>
</evidence>
<comment type="caution">
    <text evidence="8">The sequence shown here is derived from an EMBL/GenBank/DDBJ whole genome shotgun (WGS) entry which is preliminary data.</text>
</comment>
<gene>
    <name evidence="8" type="ORF">HMN09_00648900</name>
</gene>
<dbReference type="AlphaFoldDB" id="A0A8H6T3K9"/>
<dbReference type="InterPro" id="IPR033370">
    <property type="entry name" value="COG1"/>
</dbReference>
<keyword evidence="7" id="KW-0472">Membrane</keyword>
<dbReference type="GO" id="GO:0017119">
    <property type="term" value="C:Golgi transport complex"/>
    <property type="evidence" value="ECO:0007669"/>
    <property type="project" value="InterPro"/>
</dbReference>
<evidence type="ECO:0000256" key="1">
    <source>
        <dbReference type="ARBA" id="ARBA00004395"/>
    </source>
</evidence>
<accession>A0A8H6T3K9</accession>
<name>A0A8H6T3K9_MYCCL</name>
<keyword evidence="5" id="KW-0653">Protein transport</keyword>
<dbReference type="OrthoDB" id="46189at2759"/>
<protein>
    <recommendedName>
        <fullName evidence="3">Conserved oligomeric Golgi complex subunit 1</fullName>
    </recommendedName>
</protein>
<evidence type="ECO:0000256" key="3">
    <source>
        <dbReference type="ARBA" id="ARBA00020978"/>
    </source>
</evidence>
<organism evidence="8 9">
    <name type="scientific">Mycena chlorophos</name>
    <name type="common">Agaric fungus</name>
    <name type="synonym">Agaricus chlorophos</name>
    <dbReference type="NCBI Taxonomy" id="658473"/>
    <lineage>
        <taxon>Eukaryota</taxon>
        <taxon>Fungi</taxon>
        <taxon>Dikarya</taxon>
        <taxon>Basidiomycota</taxon>
        <taxon>Agaricomycotina</taxon>
        <taxon>Agaricomycetes</taxon>
        <taxon>Agaricomycetidae</taxon>
        <taxon>Agaricales</taxon>
        <taxon>Marasmiineae</taxon>
        <taxon>Mycenaceae</taxon>
        <taxon>Mycena</taxon>
    </lineage>
</organism>
<dbReference type="PANTHER" id="PTHR31658">
    <property type="entry name" value="CONSERVED OLIGOMERIC GOLGI COMPLEX SUBUNIT 1"/>
    <property type="match status" value="1"/>
</dbReference>
<evidence type="ECO:0000256" key="5">
    <source>
        <dbReference type="ARBA" id="ARBA00022927"/>
    </source>
</evidence>
<dbReference type="GO" id="GO:0015031">
    <property type="term" value="P:protein transport"/>
    <property type="evidence" value="ECO:0007669"/>
    <property type="project" value="UniProtKB-KW"/>
</dbReference>
<keyword evidence="4" id="KW-0813">Transport</keyword>
<sequence>MSRRPSTLSILPGPLPTPNGPVHLVAHSPVLQTATRTASATNLRDISSETDPDVLFTKFTIKEVEFFKDKLLADADAKKEELRLMVGERYRDLLQASTSIVSISNSSGRVIAALHEARDAILSQSAPPPAQRSSIHGADPHLHALQVLSAHMKLLLDAPEHLWRLIERKKYFTAAWLFRLANVVHLALDRDSENQDDEPEIWEAEGIDVKEQFPLVKRQWEVVRQFSSQITRKATASLREYTTSSEDICSALLTLHLLESRPLPSTLSVFLNQRAKTFASLLLRGSEGTSALPPRQPNGHITIDKRVPRKGSVREVKEAVQTTLEAMIKTLICAREVFEKTESKQSMIRTVLELVESNAPTSEAFQSLPQDLQISSQSILATLPSSTHFLLLPSTVRTYRPNVDLSSPSTSVDPKEFNHLLHDWFQSTKKSLEIAVSTWFSELQTITEVWSLRATIRQWIAASALRQDEKDALVDLFDEAAQNRVLSIWNLELADAGDAFQTQLSSATTLLRDGPKETRKESSPIHFLFDSPPLPVASGPSPGDSSFQKYKAGLCRQLIGRTALLDSVLNTLENCARSLQRDIAVVLGGKDEDSRSIAATLSERYQPDADSMCESVIKTLSTAVVEQEKAEHGTTTTIFTFKLMNCAADSAFNGLTFLGRVADELSSSSPFFADIGCGADASQNNKAQVKALHNRIIDRWRTLTVSRLVKQRDSFHPLPKALSYVPSAPSSTLFESLITISTSLQELGLSRAHQTREADTTLRLFVQEWVADDWNQTDAQALCDIAFLRRLADLRTPEWDDVCRLLDAKTEQLHQQSKAPNGWNDKSGDQLACSQTIFAALLPLQSPMRTAEANDKSVALLPFGAPPEQPFQSLLEYGDQSTRFGMLIVDTSTH</sequence>